<keyword evidence="2" id="KW-0547">Nucleotide-binding</keyword>
<keyword evidence="3" id="KW-0520">NAD</keyword>
<evidence type="ECO:0000259" key="6">
    <source>
        <dbReference type="Pfam" id="PF04455"/>
    </source>
</evidence>
<dbReference type="InterPro" id="IPR048964">
    <property type="entry name" value="ArgZ/ArgE-like_C_1st"/>
</dbReference>
<sequence>MKQDSKSSIVEEVELRGHIIDSLLLPKVLDTITSGGGTFEIRQISIGSGRHDPSHAVLGVYAEDQQTLDEILAQISDHGATPTAGQDCRLVEADIDGALPEGFYSSTNQRTEIRLDGQWTEVADQEMDCGVVLDVDSRQPRCLPMTDVKQGMPVVVGHAGVRVFPLERQDAGHAFSFMNSSVSTEKPKRVVVREIAQALLDNRHGPGKSLLVGGPAIIHTGSGPLVSELIRRGYLQKLYAGNALATHDIEQSIFGTSLGVNVQDAQIAEAGHEHHLRAINRIRRAGSIAQAVESGALTSGIMHDCVKHDVDFLLAGSIRDDGPLPDVLTDALEAQRQMRAGLKDVTFCLMVATMLHSVAVGNLLPAWVKVVCVDINPSTVIKLADRGSFQTVGLVTDVEPFFRSLLAEVDELEKQ</sequence>
<dbReference type="EMBL" id="JAMXLR010000064">
    <property type="protein sequence ID" value="MCO6046012.1"/>
    <property type="molecule type" value="Genomic_DNA"/>
</dbReference>
<evidence type="ECO:0000256" key="1">
    <source>
        <dbReference type="ARBA" id="ARBA00001911"/>
    </source>
</evidence>
<evidence type="ECO:0000256" key="3">
    <source>
        <dbReference type="ARBA" id="ARBA00023027"/>
    </source>
</evidence>
<dbReference type="Pfam" id="PF21571">
    <property type="entry name" value="ArgZ-like_C_1st"/>
    <property type="match status" value="1"/>
</dbReference>
<evidence type="ECO:0000259" key="8">
    <source>
        <dbReference type="Pfam" id="PF21571"/>
    </source>
</evidence>
<comment type="cofactor">
    <cofactor evidence="1">
        <name>NAD(+)</name>
        <dbReference type="ChEBI" id="CHEBI:57540"/>
    </cofactor>
</comment>
<dbReference type="EC" id="4.3.1.12" evidence="5"/>
<dbReference type="InterPro" id="IPR005239">
    <property type="entry name" value="ArgZ/ArgE-like"/>
</dbReference>
<proteinExistence type="predicted"/>
<keyword evidence="10" id="KW-1185">Reference proteome</keyword>
<evidence type="ECO:0000313" key="10">
    <source>
        <dbReference type="Proteomes" id="UP001155241"/>
    </source>
</evidence>
<dbReference type="InterPro" id="IPR007545">
    <property type="entry name" value="LOR/SDH_bifunc_enz_cons_dom"/>
</dbReference>
<gene>
    <name evidence="9" type="ORF">NG895_19100</name>
</gene>
<name>A0A9X2FDC7_9BACT</name>
<accession>A0A9X2FDC7</accession>
<dbReference type="Pfam" id="PF04455">
    <property type="entry name" value="Saccharop_dh_N"/>
    <property type="match status" value="1"/>
</dbReference>
<dbReference type="Gene3D" id="3.40.50.10690">
    <property type="entry name" value="putative lor/sdh protein like domains"/>
    <property type="match status" value="1"/>
</dbReference>
<dbReference type="GO" id="GO:0008473">
    <property type="term" value="F:ornithine cyclodeaminase activity"/>
    <property type="evidence" value="ECO:0007669"/>
    <property type="project" value="UniProtKB-EC"/>
</dbReference>
<dbReference type="Pfam" id="PF21570">
    <property type="entry name" value="ArgZ-like_C_2nd"/>
    <property type="match status" value="1"/>
</dbReference>
<keyword evidence="4" id="KW-0456">Lyase</keyword>
<evidence type="ECO:0000259" key="7">
    <source>
        <dbReference type="Pfam" id="PF21570"/>
    </source>
</evidence>
<dbReference type="Proteomes" id="UP001155241">
    <property type="component" value="Unassembled WGS sequence"/>
</dbReference>
<feature type="domain" description="Arginine dihydrolase ArgZ/ArgE-like C-terminal first subdomain" evidence="8">
    <location>
        <begin position="110"/>
        <end position="192"/>
    </location>
</feature>
<dbReference type="AlphaFoldDB" id="A0A9X2FDC7"/>
<dbReference type="CDD" id="cd12144">
    <property type="entry name" value="SDH_N_domain"/>
    <property type="match status" value="1"/>
</dbReference>
<dbReference type="GO" id="GO:0000166">
    <property type="term" value="F:nucleotide binding"/>
    <property type="evidence" value="ECO:0007669"/>
    <property type="project" value="UniProtKB-KW"/>
</dbReference>
<comment type="caution">
    <text evidence="9">The sequence shown here is derived from an EMBL/GenBank/DDBJ whole genome shotgun (WGS) entry which is preliminary data.</text>
</comment>
<organism evidence="9 10">
    <name type="scientific">Aeoliella straminimaris</name>
    <dbReference type="NCBI Taxonomy" id="2954799"/>
    <lineage>
        <taxon>Bacteria</taxon>
        <taxon>Pseudomonadati</taxon>
        <taxon>Planctomycetota</taxon>
        <taxon>Planctomycetia</taxon>
        <taxon>Pirellulales</taxon>
        <taxon>Lacipirellulaceae</taxon>
        <taxon>Aeoliella</taxon>
    </lineage>
</organism>
<dbReference type="InterPro" id="IPR043009">
    <property type="entry name" value="LOR/SDH_bifunc_enz_cons_dom_sf"/>
</dbReference>
<evidence type="ECO:0000256" key="2">
    <source>
        <dbReference type="ARBA" id="ARBA00022741"/>
    </source>
</evidence>
<evidence type="ECO:0000313" key="9">
    <source>
        <dbReference type="EMBL" id="MCO6046012.1"/>
    </source>
</evidence>
<dbReference type="InterPro" id="IPR048963">
    <property type="entry name" value="ArgZ/ArgE-like_C_2nd"/>
</dbReference>
<evidence type="ECO:0000256" key="5">
    <source>
        <dbReference type="ARBA" id="ARBA00066346"/>
    </source>
</evidence>
<reference evidence="9" key="1">
    <citation type="submission" date="2022-06" db="EMBL/GenBank/DDBJ databases">
        <title>Aeoliella straminimaris, a novel planctomycete from sediments.</title>
        <authorList>
            <person name="Vitorino I.R."/>
            <person name="Lage O.M."/>
        </authorList>
    </citation>
    <scope>NUCLEOTIDE SEQUENCE</scope>
    <source>
        <strain evidence="9">ICT_H6.2</strain>
    </source>
</reference>
<dbReference type="RefSeq" id="WP_252854128.1">
    <property type="nucleotide sequence ID" value="NZ_JAMXLR010000064.1"/>
</dbReference>
<feature type="domain" description="LOR/SDH bifunctional enzyme conserved" evidence="6">
    <location>
        <begin position="11"/>
        <end position="108"/>
    </location>
</feature>
<dbReference type="NCBIfam" id="TIGR00300">
    <property type="entry name" value="TIGR00300 family protein"/>
    <property type="match status" value="1"/>
</dbReference>
<evidence type="ECO:0000256" key="4">
    <source>
        <dbReference type="ARBA" id="ARBA00023239"/>
    </source>
</evidence>
<dbReference type="Gene3D" id="3.30.70.2690">
    <property type="entry name" value="LOR/SDH bifunctional enzyme, conserved domain"/>
    <property type="match status" value="1"/>
</dbReference>
<protein>
    <recommendedName>
        <fullName evidence="5">ornithine cyclodeaminase</fullName>
        <ecNumber evidence="5">4.3.1.12</ecNumber>
    </recommendedName>
</protein>
<feature type="domain" description="Arginine dihydrolase ArgZ/ArgE-like C-terminal second subdomain" evidence="7">
    <location>
        <begin position="194"/>
        <end position="405"/>
    </location>
</feature>